<evidence type="ECO:0000313" key="2">
    <source>
        <dbReference type="Proteomes" id="UP000289859"/>
    </source>
</evidence>
<organism evidence="1 2">
    <name type="scientific">Leeuwenhoekiella polynyae</name>
    <dbReference type="NCBI Taxonomy" id="1550906"/>
    <lineage>
        <taxon>Bacteria</taxon>
        <taxon>Pseudomonadati</taxon>
        <taxon>Bacteroidota</taxon>
        <taxon>Flavobacteriia</taxon>
        <taxon>Flavobacteriales</taxon>
        <taxon>Flavobacteriaceae</taxon>
        <taxon>Leeuwenhoekiella</taxon>
    </lineage>
</organism>
<evidence type="ECO:0000313" key="1">
    <source>
        <dbReference type="EMBL" id="RXG20377.1"/>
    </source>
</evidence>
<accession>A0A4Q0P1R4</accession>
<gene>
    <name evidence="1" type="ORF">DSM02_2548</name>
</gene>
<dbReference type="Proteomes" id="UP000289859">
    <property type="component" value="Unassembled WGS sequence"/>
</dbReference>
<dbReference type="AlphaFoldDB" id="A0A4Q0P1R4"/>
<dbReference type="OrthoDB" id="5873496at2"/>
<keyword evidence="2" id="KW-1185">Reference proteome</keyword>
<reference evidence="1 2" key="1">
    <citation type="submission" date="2018-07" db="EMBL/GenBank/DDBJ databases">
        <title>Leeuwenhoekiella genomics.</title>
        <authorList>
            <person name="Tahon G."/>
            <person name="Willems A."/>
        </authorList>
    </citation>
    <scope>NUCLEOTIDE SEQUENCE [LARGE SCALE GENOMIC DNA]</scope>
    <source>
        <strain evidence="1 2">LMG 29608</strain>
    </source>
</reference>
<protein>
    <submittedName>
        <fullName evidence="1">Uncharacterized protein</fullName>
    </submittedName>
</protein>
<dbReference type="RefSeq" id="WP_128765949.1">
    <property type="nucleotide sequence ID" value="NZ_JBHUOO010000016.1"/>
</dbReference>
<name>A0A4Q0P1R4_9FLAO</name>
<comment type="caution">
    <text evidence="1">The sequence shown here is derived from an EMBL/GenBank/DDBJ whole genome shotgun (WGS) entry which is preliminary data.</text>
</comment>
<sequence length="74" mass="8710">MNIEIQFGQEGNLMGNQNTKIKDENGERLLFNSMIDALNFMDKNGYEYLDSYITTYKGSNTYHYILKRKEDLES</sequence>
<dbReference type="EMBL" id="QOVK01000011">
    <property type="protein sequence ID" value="RXG20377.1"/>
    <property type="molecule type" value="Genomic_DNA"/>
</dbReference>
<proteinExistence type="predicted"/>